<dbReference type="Gene3D" id="2.30.42.10">
    <property type="match status" value="1"/>
</dbReference>
<accession>A0ABW7H6H0</accession>
<evidence type="ECO:0000313" key="5">
    <source>
        <dbReference type="EMBL" id="MFG6485494.1"/>
    </source>
</evidence>
<dbReference type="Pfam" id="PF18294">
    <property type="entry name" value="Pept_S41_N"/>
    <property type="match status" value="1"/>
</dbReference>
<name>A0ABW7H6H0_9BURK</name>
<dbReference type="PANTHER" id="PTHR32060">
    <property type="entry name" value="TAIL-SPECIFIC PROTEASE"/>
    <property type="match status" value="1"/>
</dbReference>
<dbReference type="InterPro" id="IPR041489">
    <property type="entry name" value="PDZ_6"/>
</dbReference>
<feature type="signal peptide" evidence="1">
    <location>
        <begin position="1"/>
        <end position="23"/>
    </location>
</feature>
<feature type="domain" description="Peptidase S41 N-terminal" evidence="4">
    <location>
        <begin position="78"/>
        <end position="138"/>
    </location>
</feature>
<evidence type="ECO:0000259" key="4">
    <source>
        <dbReference type="Pfam" id="PF18294"/>
    </source>
</evidence>
<dbReference type="EMBL" id="JBIGIC010000001">
    <property type="protein sequence ID" value="MFG6485494.1"/>
    <property type="molecule type" value="Genomic_DNA"/>
</dbReference>
<dbReference type="Gene3D" id="3.90.226.10">
    <property type="entry name" value="2-enoyl-CoA Hydratase, Chain A, domain 1"/>
    <property type="match status" value="1"/>
</dbReference>
<dbReference type="InterPro" id="IPR029045">
    <property type="entry name" value="ClpP/crotonase-like_dom_sf"/>
</dbReference>
<reference evidence="5 6" key="1">
    <citation type="submission" date="2024-08" db="EMBL/GenBank/DDBJ databases">
        <authorList>
            <person name="Lu H."/>
        </authorList>
    </citation>
    <scope>NUCLEOTIDE SEQUENCE [LARGE SCALE GENOMIC DNA]</scope>
    <source>
        <strain evidence="5 6">BYS78W</strain>
    </source>
</reference>
<dbReference type="PANTHER" id="PTHR32060:SF30">
    <property type="entry name" value="CARBOXY-TERMINAL PROCESSING PROTEASE CTPA"/>
    <property type="match status" value="1"/>
</dbReference>
<keyword evidence="1" id="KW-0732">Signal</keyword>
<dbReference type="PROSITE" id="PS51257">
    <property type="entry name" value="PROKAR_LIPOPROTEIN"/>
    <property type="match status" value="1"/>
</dbReference>
<comment type="caution">
    <text evidence="5">The sequence shown here is derived from an EMBL/GenBank/DDBJ whole genome shotgun (WGS) entry which is preliminary data.</text>
</comment>
<dbReference type="Gene3D" id="3.30.750.170">
    <property type="match status" value="1"/>
</dbReference>
<organism evidence="5 6">
    <name type="scientific">Pelomonas candidula</name>
    <dbReference type="NCBI Taxonomy" id="3299025"/>
    <lineage>
        <taxon>Bacteria</taxon>
        <taxon>Pseudomonadati</taxon>
        <taxon>Pseudomonadota</taxon>
        <taxon>Betaproteobacteria</taxon>
        <taxon>Burkholderiales</taxon>
        <taxon>Sphaerotilaceae</taxon>
        <taxon>Roseateles</taxon>
    </lineage>
</organism>
<keyword evidence="6" id="KW-1185">Reference proteome</keyword>
<dbReference type="Pfam" id="PF03572">
    <property type="entry name" value="Peptidase_S41"/>
    <property type="match status" value="1"/>
</dbReference>
<dbReference type="InterPro" id="IPR041613">
    <property type="entry name" value="Pept_S41_N"/>
</dbReference>
<feature type="chain" id="PRO_5045930834" evidence="1">
    <location>
        <begin position="24"/>
        <end position="532"/>
    </location>
</feature>
<feature type="domain" description="PDZ" evidence="3">
    <location>
        <begin position="174"/>
        <end position="206"/>
    </location>
</feature>
<dbReference type="SUPFAM" id="SSF50156">
    <property type="entry name" value="PDZ domain-like"/>
    <property type="match status" value="1"/>
</dbReference>
<gene>
    <name evidence="5" type="ORF">ACG04R_02350</name>
</gene>
<evidence type="ECO:0000256" key="1">
    <source>
        <dbReference type="SAM" id="SignalP"/>
    </source>
</evidence>
<sequence length="532" mass="54866">MTRTIRGAALLAAALGLALSGCGGGGGSGGSVGAPVVGNPDTPLYGPAGPSSSFAQQCASNNTLAAGNLRTASLSTEKSWLRAYFDEAYLWRDEVPSVNPNLASYSGSDTYVAMDNYFEALKTTGVTGSGQLRDRFSFTYPTTEWQALSGSGVEAGYGIEWTLASVTPPRQIRVAYVEAGSPADLAGIVRGDQLVTADGTSADTTSNTGTDALNAALYPGQAGTAHNFTFTRNGGATITRSLTSAAVTRTPVPIAKVVTTPLGTKAGYVLFNDHNAPSEAQLITAMRSFQTQGVQELVLDLRYNGGGYLYIASELATMIAGTTRTAGQAFETLKYSAKRSSENTTTPFFTTSCNLVGNSCTTQDALPTLNLARVYVLAQSGTCSASESVINSLRGVGVDVVLVGGKTCGKPYGFTPRDNCGVTYFPIEFAGVNAQGFGDYADGFEPSATGTAGTRFVKGCTVADDMGHALGDTSESMLASALGHVDRGSCPVLASGSSATVHAQSAASGEGGSAALTLRRNPARNNRIWLGR</sequence>
<dbReference type="RefSeq" id="WP_394406160.1">
    <property type="nucleotide sequence ID" value="NZ_JBIGIC010000001.1"/>
</dbReference>
<dbReference type="SUPFAM" id="SSF52096">
    <property type="entry name" value="ClpP/crotonase"/>
    <property type="match status" value="1"/>
</dbReference>
<protein>
    <submittedName>
        <fullName evidence="5">S41 family peptidase</fullName>
    </submittedName>
</protein>
<evidence type="ECO:0000259" key="2">
    <source>
        <dbReference type="Pfam" id="PF03572"/>
    </source>
</evidence>
<proteinExistence type="predicted"/>
<dbReference type="Proteomes" id="UP001606134">
    <property type="component" value="Unassembled WGS sequence"/>
</dbReference>
<evidence type="ECO:0000259" key="3">
    <source>
        <dbReference type="Pfam" id="PF17820"/>
    </source>
</evidence>
<evidence type="ECO:0000313" key="6">
    <source>
        <dbReference type="Proteomes" id="UP001606134"/>
    </source>
</evidence>
<dbReference type="InterPro" id="IPR005151">
    <property type="entry name" value="Tail-specific_protease"/>
</dbReference>
<feature type="domain" description="Tail specific protease" evidence="2">
    <location>
        <begin position="266"/>
        <end position="411"/>
    </location>
</feature>
<dbReference type="Pfam" id="PF17820">
    <property type="entry name" value="PDZ_6"/>
    <property type="match status" value="1"/>
</dbReference>
<dbReference type="InterPro" id="IPR036034">
    <property type="entry name" value="PDZ_sf"/>
</dbReference>